<dbReference type="Gene3D" id="1.20.5.340">
    <property type="match status" value="1"/>
</dbReference>
<comment type="similarity">
    <text evidence="1">Belongs to the tropomyosin family.</text>
</comment>
<dbReference type="EMBL" id="CAUEEQ010008198">
    <property type="protein sequence ID" value="CAJ0931983.1"/>
    <property type="molecule type" value="Genomic_DNA"/>
</dbReference>
<organism evidence="7 8">
    <name type="scientific">Ranitomeya imitator</name>
    <name type="common">mimic poison frog</name>
    <dbReference type="NCBI Taxonomy" id="111125"/>
    <lineage>
        <taxon>Eukaryota</taxon>
        <taxon>Metazoa</taxon>
        <taxon>Chordata</taxon>
        <taxon>Craniata</taxon>
        <taxon>Vertebrata</taxon>
        <taxon>Euteleostomi</taxon>
        <taxon>Amphibia</taxon>
        <taxon>Batrachia</taxon>
        <taxon>Anura</taxon>
        <taxon>Neobatrachia</taxon>
        <taxon>Hyloidea</taxon>
        <taxon>Dendrobatidae</taxon>
        <taxon>Dendrobatinae</taxon>
        <taxon>Ranitomeya</taxon>
    </lineage>
</organism>
<keyword evidence="2 5" id="KW-0175">Coiled coil</keyword>
<comment type="caution">
    <text evidence="7">The sequence shown here is derived from an EMBL/GenBank/DDBJ whole genome shotgun (WGS) entry which is preliminary data.</text>
</comment>
<evidence type="ECO:0008006" key="9">
    <source>
        <dbReference type="Google" id="ProtNLM"/>
    </source>
</evidence>
<dbReference type="InterPro" id="IPR000533">
    <property type="entry name" value="Tropomyosin"/>
</dbReference>
<feature type="compositionally biased region" description="Polar residues" evidence="6">
    <location>
        <begin position="259"/>
        <end position="270"/>
    </location>
</feature>
<evidence type="ECO:0000313" key="7">
    <source>
        <dbReference type="EMBL" id="CAJ0931983.1"/>
    </source>
</evidence>
<sequence>MDAIKKKMQMLKLDKENALDRAEQAEADKKGAEDKSKQLEEEIAQLEKQLRETEDLRDKILDDHHLAEESLLAAEEKATKLEDELVALQKKLKGTEDELDKYSEALKDAQEKLELAEKKATDSLNFLAENAVCSVNEASPKEGVSPEGGESPAGVVHDRSEQEQIVAGQNRQGCGVGKLNLRLQLSFHDTDSNTDSLLPGLWNRAVESVSQTSDSSISMTQTPTPTPSYQGCGIGKPNLRLLNFHDTDSNSDSLLPGPVSQTSDSTKMGSDSTVLFGTSQKNSCYLVQVHMRPAQVTRGTCGEVAVASALSESLGASLPGEGLNHGITPPFIQCRGTCKVVPHPPRASTLRHFREQSPVMIGLTEGAGAYVRRRLPVCGLSSRRITGDGALSSQCAVRAEYRPEVSSVSAGRMAGMTSLEAVRRKIKSLQDQADAAEERAERLQQERDAEKKLREAAEGDVASLNRRIQLVEEELDRAQERLSTALQKLEEAEKAADESERGMKVIENRALKDEEKMELQEIQLKEAKHIAEEADRKYEEVARKLVIIEGDLERAEERAELSERQYRQHDDQLRIMDQTLKTLLASEEKLEEELKTVTNNLKSLEAQAEKYSQKEDKYEEEIKAETRAEFAERTVAKLEKSIDDLEDELYAQKLKYKAISEELDHALNDMTS</sequence>
<evidence type="ECO:0000256" key="3">
    <source>
        <dbReference type="ARBA" id="ARBA00023179"/>
    </source>
</evidence>
<dbReference type="PRINTS" id="PR00194">
    <property type="entry name" value="TROPOMYOSIN"/>
</dbReference>
<evidence type="ECO:0000313" key="8">
    <source>
        <dbReference type="Proteomes" id="UP001176940"/>
    </source>
</evidence>
<keyword evidence="3" id="KW-0514">Muscle protein</keyword>
<keyword evidence="8" id="KW-1185">Reference proteome</keyword>
<feature type="region of interest" description="Disordered" evidence="6">
    <location>
        <begin position="138"/>
        <end position="165"/>
    </location>
</feature>
<feature type="region of interest" description="Disordered" evidence="6">
    <location>
        <begin position="1"/>
        <end position="39"/>
    </location>
</feature>
<protein>
    <recommendedName>
        <fullName evidence="9">Tropomyosin</fullName>
    </recommendedName>
</protein>
<evidence type="ECO:0000256" key="5">
    <source>
        <dbReference type="SAM" id="Coils"/>
    </source>
</evidence>
<evidence type="ECO:0000256" key="6">
    <source>
        <dbReference type="SAM" id="MobiDB-lite"/>
    </source>
</evidence>
<dbReference type="Gene3D" id="1.20.5.1160">
    <property type="entry name" value="Vasodilator-stimulated phosphoprotein"/>
    <property type="match status" value="1"/>
</dbReference>
<accession>A0ABN9L4X0</accession>
<dbReference type="Proteomes" id="UP001176940">
    <property type="component" value="Unassembled WGS sequence"/>
</dbReference>
<name>A0ABN9L4X0_9NEOB</name>
<dbReference type="Gene3D" id="1.20.5.170">
    <property type="match status" value="2"/>
</dbReference>
<dbReference type="Pfam" id="PF00261">
    <property type="entry name" value="Tropomyosin"/>
    <property type="match status" value="1"/>
</dbReference>
<reference evidence="7" key="1">
    <citation type="submission" date="2023-07" db="EMBL/GenBank/DDBJ databases">
        <authorList>
            <person name="Stuckert A."/>
        </authorList>
    </citation>
    <scope>NUCLEOTIDE SEQUENCE</scope>
</reference>
<gene>
    <name evidence="7" type="ORF">RIMI_LOCUS4933302</name>
</gene>
<feature type="coiled-coil region" evidence="5">
    <location>
        <begin position="419"/>
        <end position="662"/>
    </location>
</feature>
<evidence type="ECO:0000256" key="1">
    <source>
        <dbReference type="ARBA" id="ARBA00009036"/>
    </source>
</evidence>
<feature type="compositionally biased region" description="Basic and acidic residues" evidence="6">
    <location>
        <begin position="12"/>
        <end position="39"/>
    </location>
</feature>
<evidence type="ECO:0000256" key="2">
    <source>
        <dbReference type="ARBA" id="ARBA00023054"/>
    </source>
</evidence>
<evidence type="ECO:0000256" key="4">
    <source>
        <dbReference type="ARBA" id="ARBA00023203"/>
    </source>
</evidence>
<feature type="region of interest" description="Disordered" evidence="6">
    <location>
        <begin position="248"/>
        <end position="270"/>
    </location>
</feature>
<proteinExistence type="inferred from homology"/>
<feature type="non-terminal residue" evidence="7">
    <location>
        <position position="672"/>
    </location>
</feature>
<dbReference type="SUPFAM" id="SSF57997">
    <property type="entry name" value="Tropomyosin"/>
    <property type="match status" value="3"/>
</dbReference>
<dbReference type="PANTHER" id="PTHR19269">
    <property type="entry name" value="TROPOMYOSIN"/>
    <property type="match status" value="1"/>
</dbReference>
<keyword evidence="4" id="KW-0009">Actin-binding</keyword>